<comment type="caution">
    <text evidence="6">The sequence shown here is derived from an EMBL/GenBank/DDBJ whole genome shotgun (WGS) entry which is preliminary data.</text>
</comment>
<dbReference type="Gene3D" id="1.10.357.10">
    <property type="entry name" value="Tetracycline Repressor, domain 2"/>
    <property type="match status" value="1"/>
</dbReference>
<keyword evidence="1" id="KW-0805">Transcription regulation</keyword>
<dbReference type="PRINTS" id="PR00455">
    <property type="entry name" value="HTHTETR"/>
</dbReference>
<protein>
    <submittedName>
        <fullName evidence="6">TetR/AcrR family transcriptional regulator</fullName>
    </submittedName>
</protein>
<dbReference type="Pfam" id="PF16925">
    <property type="entry name" value="TetR_C_13"/>
    <property type="match status" value="1"/>
</dbReference>
<evidence type="ECO:0000313" key="6">
    <source>
        <dbReference type="EMBL" id="MFC4304418.1"/>
    </source>
</evidence>
<name>A0ABV8SBZ7_9BACL</name>
<proteinExistence type="predicted"/>
<dbReference type="SUPFAM" id="SSF48498">
    <property type="entry name" value="Tetracyclin repressor-like, C-terminal domain"/>
    <property type="match status" value="1"/>
</dbReference>
<evidence type="ECO:0000256" key="4">
    <source>
        <dbReference type="PROSITE-ProRule" id="PRU00335"/>
    </source>
</evidence>
<keyword evidence="2 4" id="KW-0238">DNA-binding</keyword>
<sequence>MIKFDYLHLVLYSSSMTKKSKPSNRDIVIRIATGLFLEKGYPMTSMDEIVAASKVSKTNIYYHFKSKEELLSAIVTQMIDRYEQVIAEIAGQSQLAVAERLRRFASLLADQGPDSLGGCPFLTLYVQTNRESRFVREEISHFFHNQIATIERLLHEGIARGEFSSELPVSQIAVMIVSMIEGGLFLQHTQQDETLLPRVLHALAFLLK</sequence>
<dbReference type="PROSITE" id="PS50977">
    <property type="entry name" value="HTH_TETR_2"/>
    <property type="match status" value="1"/>
</dbReference>
<dbReference type="InterPro" id="IPR023772">
    <property type="entry name" value="DNA-bd_HTH_TetR-type_CS"/>
</dbReference>
<feature type="domain" description="HTH tetR-type" evidence="5">
    <location>
        <begin position="22"/>
        <end position="82"/>
    </location>
</feature>
<organism evidence="6 7">
    <name type="scientific">Cohnella boryungensis</name>
    <dbReference type="NCBI Taxonomy" id="768479"/>
    <lineage>
        <taxon>Bacteria</taxon>
        <taxon>Bacillati</taxon>
        <taxon>Bacillota</taxon>
        <taxon>Bacilli</taxon>
        <taxon>Bacillales</taxon>
        <taxon>Paenibacillaceae</taxon>
        <taxon>Cohnella</taxon>
    </lineage>
</organism>
<dbReference type="InterPro" id="IPR011075">
    <property type="entry name" value="TetR_C"/>
</dbReference>
<feature type="DNA-binding region" description="H-T-H motif" evidence="4">
    <location>
        <begin position="45"/>
        <end position="64"/>
    </location>
</feature>
<evidence type="ECO:0000259" key="5">
    <source>
        <dbReference type="PROSITE" id="PS50977"/>
    </source>
</evidence>
<reference evidence="7" key="1">
    <citation type="journal article" date="2019" name="Int. J. Syst. Evol. Microbiol.">
        <title>The Global Catalogue of Microorganisms (GCM) 10K type strain sequencing project: providing services to taxonomists for standard genome sequencing and annotation.</title>
        <authorList>
            <consortium name="The Broad Institute Genomics Platform"/>
            <consortium name="The Broad Institute Genome Sequencing Center for Infectious Disease"/>
            <person name="Wu L."/>
            <person name="Ma J."/>
        </authorList>
    </citation>
    <scope>NUCLEOTIDE SEQUENCE [LARGE SCALE GENOMIC DNA]</scope>
    <source>
        <strain evidence="7">CGMCC 4.1641</strain>
    </source>
</reference>
<evidence type="ECO:0000313" key="7">
    <source>
        <dbReference type="Proteomes" id="UP001595755"/>
    </source>
</evidence>
<dbReference type="PANTHER" id="PTHR47506:SF3">
    <property type="entry name" value="HTH-TYPE TRANSCRIPTIONAL REGULATOR LMRA"/>
    <property type="match status" value="1"/>
</dbReference>
<accession>A0ABV8SBZ7</accession>
<dbReference type="InterPro" id="IPR001647">
    <property type="entry name" value="HTH_TetR"/>
</dbReference>
<keyword evidence="7" id="KW-1185">Reference proteome</keyword>
<dbReference type="Pfam" id="PF00440">
    <property type="entry name" value="TetR_N"/>
    <property type="match status" value="1"/>
</dbReference>
<dbReference type="Proteomes" id="UP001595755">
    <property type="component" value="Unassembled WGS sequence"/>
</dbReference>
<dbReference type="InterPro" id="IPR036271">
    <property type="entry name" value="Tet_transcr_reg_TetR-rel_C_sf"/>
</dbReference>
<evidence type="ECO:0000256" key="2">
    <source>
        <dbReference type="ARBA" id="ARBA00023125"/>
    </source>
</evidence>
<evidence type="ECO:0000256" key="3">
    <source>
        <dbReference type="ARBA" id="ARBA00023163"/>
    </source>
</evidence>
<evidence type="ECO:0000256" key="1">
    <source>
        <dbReference type="ARBA" id="ARBA00023015"/>
    </source>
</evidence>
<dbReference type="PANTHER" id="PTHR47506">
    <property type="entry name" value="TRANSCRIPTIONAL REGULATORY PROTEIN"/>
    <property type="match status" value="1"/>
</dbReference>
<keyword evidence="3" id="KW-0804">Transcription</keyword>
<dbReference type="SUPFAM" id="SSF46689">
    <property type="entry name" value="Homeodomain-like"/>
    <property type="match status" value="1"/>
</dbReference>
<gene>
    <name evidence="6" type="ORF">ACFO1S_13400</name>
</gene>
<dbReference type="EMBL" id="JBHSED010000023">
    <property type="protein sequence ID" value="MFC4304418.1"/>
    <property type="molecule type" value="Genomic_DNA"/>
</dbReference>
<dbReference type="PROSITE" id="PS01081">
    <property type="entry name" value="HTH_TETR_1"/>
    <property type="match status" value="1"/>
</dbReference>
<dbReference type="RefSeq" id="WP_378126926.1">
    <property type="nucleotide sequence ID" value="NZ_JBHSED010000023.1"/>
</dbReference>
<dbReference type="InterPro" id="IPR009057">
    <property type="entry name" value="Homeodomain-like_sf"/>
</dbReference>